<keyword evidence="3" id="KW-0808">Transferase</keyword>
<sequence length="96" mass="9858">TTSSPLPTDDGEEPSPTGTPDDGESPDTEPTDENPRDGDPDGGPGDDRSGEDPILTSVPAPNTTAALVALGIVTSGAIPATLAVRRRMAGRHRRTR</sequence>
<dbReference type="AlphaFoldDB" id="A0A2W2CRC0"/>
<keyword evidence="2" id="KW-0472">Membrane</keyword>
<proteinExistence type="predicted"/>
<evidence type="ECO:0000313" key="3">
    <source>
        <dbReference type="EMBL" id="PZG02066.1"/>
    </source>
</evidence>
<feature type="transmembrane region" description="Helical" evidence="2">
    <location>
        <begin position="65"/>
        <end position="84"/>
    </location>
</feature>
<feature type="non-terminal residue" evidence="3">
    <location>
        <position position="1"/>
    </location>
</feature>
<keyword evidence="2" id="KW-1133">Transmembrane helix</keyword>
<accession>A0A2W2CRC0</accession>
<dbReference type="GO" id="GO:0004674">
    <property type="term" value="F:protein serine/threonine kinase activity"/>
    <property type="evidence" value="ECO:0007669"/>
    <property type="project" value="UniProtKB-KW"/>
</dbReference>
<feature type="region of interest" description="Disordered" evidence="1">
    <location>
        <begin position="1"/>
        <end position="60"/>
    </location>
</feature>
<evidence type="ECO:0000256" key="1">
    <source>
        <dbReference type="SAM" id="MobiDB-lite"/>
    </source>
</evidence>
<gene>
    <name evidence="3" type="ORF">C1J01_47655</name>
</gene>
<comment type="caution">
    <text evidence="3">The sequence shown here is derived from an EMBL/GenBank/DDBJ whole genome shotgun (WGS) entry which is preliminary data.</text>
</comment>
<organism evidence="3 4">
    <name type="scientific">Nonomuraea aridisoli</name>
    <dbReference type="NCBI Taxonomy" id="2070368"/>
    <lineage>
        <taxon>Bacteria</taxon>
        <taxon>Bacillati</taxon>
        <taxon>Actinomycetota</taxon>
        <taxon>Actinomycetes</taxon>
        <taxon>Streptosporangiales</taxon>
        <taxon>Streptosporangiaceae</taxon>
        <taxon>Nonomuraea</taxon>
    </lineage>
</organism>
<reference evidence="3 4" key="1">
    <citation type="submission" date="2018-01" db="EMBL/GenBank/DDBJ databases">
        <title>Draft genome sequence of Nonomuraea sp. KC333.</title>
        <authorList>
            <person name="Sahin N."/>
            <person name="Saygin H."/>
            <person name="Ay H."/>
        </authorList>
    </citation>
    <scope>NUCLEOTIDE SEQUENCE [LARGE SCALE GENOMIC DNA]</scope>
    <source>
        <strain evidence="3 4">KC333</strain>
    </source>
</reference>
<feature type="compositionally biased region" description="Basic and acidic residues" evidence="1">
    <location>
        <begin position="33"/>
        <end position="51"/>
    </location>
</feature>
<keyword evidence="3" id="KW-0723">Serine/threonine-protein kinase</keyword>
<name>A0A2W2CRC0_9ACTN</name>
<keyword evidence="4" id="KW-1185">Reference proteome</keyword>
<keyword evidence="2" id="KW-0812">Transmembrane</keyword>
<feature type="compositionally biased region" description="Acidic residues" evidence="1">
    <location>
        <begin position="21"/>
        <end position="32"/>
    </location>
</feature>
<dbReference type="Proteomes" id="UP000249304">
    <property type="component" value="Unassembled WGS sequence"/>
</dbReference>
<dbReference type="EMBL" id="POUD01000522">
    <property type="protein sequence ID" value="PZG02066.1"/>
    <property type="molecule type" value="Genomic_DNA"/>
</dbReference>
<evidence type="ECO:0000313" key="4">
    <source>
        <dbReference type="Proteomes" id="UP000249304"/>
    </source>
</evidence>
<protein>
    <submittedName>
        <fullName evidence="3">Serine/threonine protein kinase</fullName>
    </submittedName>
</protein>
<evidence type="ECO:0000256" key="2">
    <source>
        <dbReference type="SAM" id="Phobius"/>
    </source>
</evidence>
<keyword evidence="3" id="KW-0418">Kinase</keyword>